<evidence type="ECO:0000313" key="1">
    <source>
        <dbReference type="EMBL" id="SFK11839.1"/>
    </source>
</evidence>
<evidence type="ECO:0000313" key="2">
    <source>
        <dbReference type="Proteomes" id="UP000199598"/>
    </source>
</evidence>
<dbReference type="EMBL" id="FOSK01000002">
    <property type="protein sequence ID" value="SFK11839.1"/>
    <property type="molecule type" value="Genomic_DNA"/>
</dbReference>
<reference evidence="1 2" key="1">
    <citation type="submission" date="2016-10" db="EMBL/GenBank/DDBJ databases">
        <authorList>
            <person name="Varghese N."/>
            <person name="Submissions S."/>
        </authorList>
    </citation>
    <scope>NUCLEOTIDE SEQUENCE [LARGE SCALE GENOMIC DNA]</scope>
    <source>
        <strain evidence="1 2">DSM 16392</strain>
    </source>
</reference>
<evidence type="ECO:0008006" key="3">
    <source>
        <dbReference type="Google" id="ProtNLM"/>
    </source>
</evidence>
<dbReference type="Proteomes" id="UP000199598">
    <property type="component" value="Unassembled WGS sequence"/>
</dbReference>
<dbReference type="RefSeq" id="WP_208860105.1">
    <property type="nucleotide sequence ID" value="NZ_FOSK01000002.1"/>
</dbReference>
<keyword evidence="2" id="KW-1185">Reference proteome</keyword>
<name>A0A1I3WXE8_9HYPH</name>
<gene>
    <name evidence="1" type="ORF">SAMN04488518_102234</name>
</gene>
<accession>A0A1I3WXE8</accession>
<dbReference type="InterPro" id="IPR010593">
    <property type="entry name" value="DUF1159"/>
</dbReference>
<protein>
    <recommendedName>
        <fullName evidence="3">DUF721 domain-containing protein</fullName>
    </recommendedName>
</protein>
<dbReference type="Pfam" id="PF05258">
    <property type="entry name" value="DciA"/>
    <property type="match status" value="1"/>
</dbReference>
<dbReference type="InterPro" id="IPR007922">
    <property type="entry name" value="DciA-like"/>
</dbReference>
<comment type="caution">
    <text evidence="1">The sequence shown here is derived from an EMBL/GenBank/DDBJ whole genome shotgun (WGS) entry which is preliminary data.</text>
</comment>
<dbReference type="PIRSF" id="PIRSF032064">
    <property type="entry name" value="UCP032064"/>
    <property type="match status" value="1"/>
</dbReference>
<sequence>MKATAQNRVSRRSSHQLNELIGKTMHPVARKRGFASADLLTAWPELVGKKYHGKVQPGRLVWPRAKSSDGEPVAEPATLLVHADGSTALFFTHEAPQLRDRINAFLGWNAVGRIKVVQRPALRTKKITPKPLRKLSEIENRRIEQKVAAVSDERLKNALEKLGKNLIARTPASNS</sequence>
<proteinExistence type="predicted"/>
<organism evidence="1 2">
    <name type="scientific">Pseudovibrio ascidiaceicola</name>
    <dbReference type="NCBI Taxonomy" id="285279"/>
    <lineage>
        <taxon>Bacteria</taxon>
        <taxon>Pseudomonadati</taxon>
        <taxon>Pseudomonadota</taxon>
        <taxon>Alphaproteobacteria</taxon>
        <taxon>Hyphomicrobiales</taxon>
        <taxon>Stappiaceae</taxon>
        <taxon>Pseudovibrio</taxon>
    </lineage>
</organism>